<keyword evidence="2" id="KW-0547">Nucleotide-binding</keyword>
<sequence length="177" mass="19629">MAFTLNFLKRFRRSFRTSDAAPKHLCYQPTWSPGGLMESPAHVGQALHWDLPDDPVIIGQARDLVRDTLTSWNLHDLIDDITLVISELVTNALIHGAPPIRLCLDLTPEAVTGHVYDQGAGRPRCLTVRHDSEHGRGMSIVAALTDEWRYEPAPCGTGKTIWFSRSLEPASPPSHST</sequence>
<dbReference type="EMBL" id="JBHUCM010000039">
    <property type="protein sequence ID" value="MFD1543702.1"/>
    <property type="molecule type" value="Genomic_DNA"/>
</dbReference>
<accession>A0ABW4GLS5</accession>
<dbReference type="Pfam" id="PF13581">
    <property type="entry name" value="HATPase_c_2"/>
    <property type="match status" value="1"/>
</dbReference>
<dbReference type="InterPro" id="IPR003594">
    <property type="entry name" value="HATPase_dom"/>
</dbReference>
<evidence type="ECO:0000313" key="2">
    <source>
        <dbReference type="EMBL" id="MFD1543702.1"/>
    </source>
</evidence>
<dbReference type="CDD" id="cd16936">
    <property type="entry name" value="HATPase_RsbW-like"/>
    <property type="match status" value="1"/>
</dbReference>
<keyword evidence="2" id="KW-0067">ATP-binding</keyword>
<reference evidence="3" key="1">
    <citation type="journal article" date="2019" name="Int. J. Syst. Evol. Microbiol.">
        <title>The Global Catalogue of Microorganisms (GCM) 10K type strain sequencing project: providing services to taxonomists for standard genome sequencing and annotation.</title>
        <authorList>
            <consortium name="The Broad Institute Genomics Platform"/>
            <consortium name="The Broad Institute Genome Sequencing Center for Infectious Disease"/>
            <person name="Wu L."/>
            <person name="Ma J."/>
        </authorList>
    </citation>
    <scope>NUCLEOTIDE SEQUENCE [LARGE SCALE GENOMIC DNA]</scope>
    <source>
        <strain evidence="3">CGMCC 1.15399</strain>
    </source>
</reference>
<dbReference type="PANTHER" id="PTHR35526">
    <property type="entry name" value="ANTI-SIGMA-F FACTOR RSBW-RELATED"/>
    <property type="match status" value="1"/>
</dbReference>
<dbReference type="Proteomes" id="UP001597097">
    <property type="component" value="Unassembled WGS sequence"/>
</dbReference>
<proteinExistence type="predicted"/>
<dbReference type="RefSeq" id="WP_219539277.1">
    <property type="nucleotide sequence ID" value="NZ_JAHKRM010000057.1"/>
</dbReference>
<evidence type="ECO:0000313" key="3">
    <source>
        <dbReference type="Proteomes" id="UP001597097"/>
    </source>
</evidence>
<dbReference type="InterPro" id="IPR050267">
    <property type="entry name" value="Anti-sigma-factor_SerPK"/>
</dbReference>
<comment type="caution">
    <text evidence="2">The sequence shown here is derived from an EMBL/GenBank/DDBJ whole genome shotgun (WGS) entry which is preliminary data.</text>
</comment>
<dbReference type="PANTHER" id="PTHR35526:SF3">
    <property type="entry name" value="ANTI-SIGMA-F FACTOR RSBW"/>
    <property type="match status" value="1"/>
</dbReference>
<gene>
    <name evidence="2" type="ORF">ACFSJ0_42130</name>
</gene>
<feature type="domain" description="Histidine kinase/HSP90-like ATPase" evidence="1">
    <location>
        <begin position="54"/>
        <end position="162"/>
    </location>
</feature>
<protein>
    <submittedName>
        <fullName evidence="2">ATP-binding protein</fullName>
    </submittedName>
</protein>
<name>A0ABW4GLS5_9ACTN</name>
<evidence type="ECO:0000259" key="1">
    <source>
        <dbReference type="Pfam" id="PF13581"/>
    </source>
</evidence>
<dbReference type="GO" id="GO:0005524">
    <property type="term" value="F:ATP binding"/>
    <property type="evidence" value="ECO:0007669"/>
    <property type="project" value="UniProtKB-KW"/>
</dbReference>
<organism evidence="2 3">
    <name type="scientific">Nonomuraea guangzhouensis</name>
    <dbReference type="NCBI Taxonomy" id="1291555"/>
    <lineage>
        <taxon>Bacteria</taxon>
        <taxon>Bacillati</taxon>
        <taxon>Actinomycetota</taxon>
        <taxon>Actinomycetes</taxon>
        <taxon>Streptosporangiales</taxon>
        <taxon>Streptosporangiaceae</taxon>
        <taxon>Nonomuraea</taxon>
    </lineage>
</organism>
<keyword evidence="3" id="KW-1185">Reference proteome</keyword>